<dbReference type="InterPro" id="IPR008827">
    <property type="entry name" value="SYCP1"/>
</dbReference>
<evidence type="ECO:0000313" key="2">
    <source>
        <dbReference type="Ensembl" id="ENSCABP00000003908.1"/>
    </source>
</evidence>
<evidence type="ECO:0000313" key="3">
    <source>
        <dbReference type="Proteomes" id="UP000694404"/>
    </source>
</evidence>
<keyword evidence="3" id="KW-1185">Reference proteome</keyword>
<sequence length="82" mass="8867">MEKEKPFKLFVPPRLSSSQVSAVKPQASARDDGSCQVKPVFNKCTEDYFSLPFVMTSTPSHGEVTDPGKAKKGITSSCTIVS</sequence>
<dbReference type="Proteomes" id="UP000694404">
    <property type="component" value="Unplaced"/>
</dbReference>
<dbReference type="PANTHER" id="PTHR46918:SF1">
    <property type="entry name" value="SYNAPTONEMAL COMPLEX PROTEIN 1"/>
    <property type="match status" value="1"/>
</dbReference>
<accession>A0A8C0G7U4</accession>
<dbReference type="PANTHER" id="PTHR46918">
    <property type="entry name" value="SYNAPTONEMAL COMPLEX PROTEIN 1"/>
    <property type="match status" value="1"/>
</dbReference>
<dbReference type="GeneTree" id="ENSGT00960000189360"/>
<dbReference type="GO" id="GO:0000711">
    <property type="term" value="P:meiotic DNA repair synthesis"/>
    <property type="evidence" value="ECO:0007669"/>
    <property type="project" value="TreeGrafter"/>
</dbReference>
<dbReference type="Ensembl" id="ENSCABT00000004242.1">
    <property type="protein sequence ID" value="ENSCABP00000003908.1"/>
    <property type="gene ID" value="ENSCABG00000002953.1"/>
</dbReference>
<dbReference type="GO" id="GO:0051878">
    <property type="term" value="P:lateral element assembly"/>
    <property type="evidence" value="ECO:0007669"/>
    <property type="project" value="TreeGrafter"/>
</dbReference>
<dbReference type="AlphaFoldDB" id="A0A8C0G7U4"/>
<reference evidence="2" key="1">
    <citation type="submission" date="2025-08" db="UniProtKB">
        <authorList>
            <consortium name="Ensembl"/>
        </authorList>
    </citation>
    <scope>IDENTIFICATION</scope>
</reference>
<dbReference type="GO" id="GO:0001673">
    <property type="term" value="C:male germ cell nucleus"/>
    <property type="evidence" value="ECO:0007669"/>
    <property type="project" value="TreeGrafter"/>
</dbReference>
<reference evidence="2" key="2">
    <citation type="submission" date="2025-09" db="UniProtKB">
        <authorList>
            <consortium name="Ensembl"/>
        </authorList>
    </citation>
    <scope>IDENTIFICATION</scope>
</reference>
<dbReference type="OMA" id="NKCTEDY"/>
<protein>
    <submittedName>
        <fullName evidence="2">Uncharacterized protein</fullName>
    </submittedName>
</protein>
<proteinExistence type="predicted"/>
<dbReference type="GO" id="GO:0051026">
    <property type="term" value="P:chiasma assembly"/>
    <property type="evidence" value="ECO:0007669"/>
    <property type="project" value="TreeGrafter"/>
</dbReference>
<evidence type="ECO:0000256" key="1">
    <source>
        <dbReference type="SAM" id="MobiDB-lite"/>
    </source>
</evidence>
<dbReference type="GO" id="GO:0003690">
    <property type="term" value="F:double-stranded DNA binding"/>
    <property type="evidence" value="ECO:0007669"/>
    <property type="project" value="TreeGrafter"/>
</dbReference>
<feature type="region of interest" description="Disordered" evidence="1">
    <location>
        <begin position="59"/>
        <end position="82"/>
    </location>
</feature>
<organism evidence="2 3">
    <name type="scientific">Chelonoidis abingdonii</name>
    <name type="common">Abingdon island giant tortoise</name>
    <name type="synonym">Testudo abingdonii</name>
    <dbReference type="NCBI Taxonomy" id="106734"/>
    <lineage>
        <taxon>Eukaryota</taxon>
        <taxon>Metazoa</taxon>
        <taxon>Chordata</taxon>
        <taxon>Craniata</taxon>
        <taxon>Vertebrata</taxon>
        <taxon>Euteleostomi</taxon>
        <taxon>Archelosauria</taxon>
        <taxon>Testudinata</taxon>
        <taxon>Testudines</taxon>
        <taxon>Cryptodira</taxon>
        <taxon>Durocryptodira</taxon>
        <taxon>Testudinoidea</taxon>
        <taxon>Testudinidae</taxon>
        <taxon>Chelonoidis</taxon>
    </lineage>
</organism>
<dbReference type="GO" id="GO:0000801">
    <property type="term" value="C:central element"/>
    <property type="evidence" value="ECO:0007669"/>
    <property type="project" value="TreeGrafter"/>
</dbReference>
<name>A0A8C0G7U4_CHEAB</name>
<dbReference type="GO" id="GO:0000802">
    <property type="term" value="C:transverse filament"/>
    <property type="evidence" value="ECO:0007669"/>
    <property type="project" value="TreeGrafter"/>
</dbReference>